<dbReference type="PANTHER" id="PTHR46208:SF1">
    <property type="entry name" value="MITOCHONDRIAL IMPORT RECEPTOR SUBUNIT TOM70"/>
    <property type="match status" value="1"/>
</dbReference>
<feature type="repeat" description="TPR" evidence="10">
    <location>
        <begin position="362"/>
        <end position="395"/>
    </location>
</feature>
<dbReference type="Pfam" id="PF13432">
    <property type="entry name" value="TPR_16"/>
    <property type="match status" value="1"/>
</dbReference>
<evidence type="ECO:0000313" key="14">
    <source>
        <dbReference type="Proteomes" id="UP001165120"/>
    </source>
</evidence>
<feature type="transmembrane region" description="Helical" evidence="12">
    <location>
        <begin position="17"/>
        <end position="37"/>
    </location>
</feature>
<evidence type="ECO:0000256" key="7">
    <source>
        <dbReference type="ARBA" id="ARBA00023128"/>
    </source>
</evidence>
<feature type="repeat" description="TPR" evidence="10">
    <location>
        <begin position="538"/>
        <end position="571"/>
    </location>
</feature>
<dbReference type="AlphaFoldDB" id="A0A9W6WGF4"/>
<evidence type="ECO:0000256" key="5">
    <source>
        <dbReference type="ARBA" id="ARBA00022803"/>
    </source>
</evidence>
<keyword evidence="3" id="KW-0677">Repeat</keyword>
<evidence type="ECO:0000256" key="3">
    <source>
        <dbReference type="ARBA" id="ARBA00022737"/>
    </source>
</evidence>
<dbReference type="EMBL" id="BSXN01000657">
    <property type="protein sequence ID" value="GME69374.1"/>
    <property type="molecule type" value="Genomic_DNA"/>
</dbReference>
<dbReference type="PROSITE" id="PS50005">
    <property type="entry name" value="TPR"/>
    <property type="match status" value="5"/>
</dbReference>
<dbReference type="GO" id="GO:0045039">
    <property type="term" value="P:protein insertion into mitochondrial inner membrane"/>
    <property type="evidence" value="ECO:0007669"/>
    <property type="project" value="TreeGrafter"/>
</dbReference>
<dbReference type="Pfam" id="PF13431">
    <property type="entry name" value="TPR_17"/>
    <property type="match status" value="1"/>
</dbReference>
<reference evidence="13" key="1">
    <citation type="submission" date="2023-04" db="EMBL/GenBank/DDBJ databases">
        <title>Candida boidinii NBRC 10035.</title>
        <authorList>
            <person name="Ichikawa N."/>
            <person name="Sato H."/>
            <person name="Tonouchi N."/>
        </authorList>
    </citation>
    <scope>NUCLEOTIDE SEQUENCE</scope>
    <source>
        <strain evidence="13">NBRC 10035</strain>
    </source>
</reference>
<protein>
    <submittedName>
        <fullName evidence="13">Unnamed protein product</fullName>
    </submittedName>
</protein>
<dbReference type="InterPro" id="IPR011990">
    <property type="entry name" value="TPR-like_helical_dom_sf"/>
</dbReference>
<dbReference type="SUPFAM" id="SSF48452">
    <property type="entry name" value="TPR-like"/>
    <property type="match status" value="3"/>
</dbReference>
<sequence length="612" mass="68375">MSESSSSLSRFLSNNRAAIALSAIIGVGTVAGIYYYYTNNQLGSSDSNSHSDDSSSKKKKKSKNKKKKSSSTSGANAGAAADEQVEQIYPVNPTTGLPDISDELVKSLSNEDIEKYALALKESGNRYFKAKEFNKAIEYYTAALKCKIDPVFYANRSACYAALKNHEKTIEDTTLALKINPSYSKCLLRRATAYESLERYEDAMFDLTALTIYGGLVDRANESMLERVLRKHSDKIKEEKYSNLPKELPSASSLASFYGAFVPETVDLNESNYKENSPERFVIEGINLMVKDTPEDYDKADVLFNQAVTNFNSQQSLDSLSESEKKIAALGYEYHGAMLFLKTDSELAIENLKKSLSLSPRPRTYVILGLVFADKADFQTADTYFQKAIELNPKDPETHYHYGQLYYLMGDLQKSKKLFEESTKLNPDNVYAYIQLACIAYRQGEIEQCDKLFANARKRFPASPEIPNYYGEILFDRQDFTGAMKQFEIAARLQEAVSCFSVGALPLVNKASLYMREGNYDGAIDVLAKACELDPKSEVARLQLGQIYLQKQNIDEAIKLFEEACVLSRGPEERSQAISLAEAARVQLKIKQDPILSKKVEEIVAAAQGLSN</sequence>
<gene>
    <name evidence="13" type="ORF">Cboi02_000226600</name>
</gene>
<dbReference type="InterPro" id="IPR006597">
    <property type="entry name" value="Sel1-like"/>
</dbReference>
<feature type="repeat" description="TPR" evidence="10">
    <location>
        <begin position="396"/>
        <end position="429"/>
    </location>
</feature>
<dbReference type="PROSITE" id="PS50293">
    <property type="entry name" value="TPR_REGION"/>
    <property type="match status" value="1"/>
</dbReference>
<dbReference type="InterPro" id="IPR019734">
    <property type="entry name" value="TPR_rpt"/>
</dbReference>
<keyword evidence="2 12" id="KW-0812">Transmembrane</keyword>
<feature type="repeat" description="TPR" evidence="10">
    <location>
        <begin position="117"/>
        <end position="150"/>
    </location>
</feature>
<feature type="repeat" description="TPR" evidence="10">
    <location>
        <begin position="504"/>
        <end position="537"/>
    </location>
</feature>
<dbReference type="GO" id="GO:0030943">
    <property type="term" value="F:mitochondrion targeting sequence binding"/>
    <property type="evidence" value="ECO:0007669"/>
    <property type="project" value="TreeGrafter"/>
</dbReference>
<evidence type="ECO:0000313" key="13">
    <source>
        <dbReference type="EMBL" id="GME69374.1"/>
    </source>
</evidence>
<organism evidence="13 14">
    <name type="scientific">Candida boidinii</name>
    <name type="common">Yeast</name>
    <dbReference type="NCBI Taxonomy" id="5477"/>
    <lineage>
        <taxon>Eukaryota</taxon>
        <taxon>Fungi</taxon>
        <taxon>Dikarya</taxon>
        <taxon>Ascomycota</taxon>
        <taxon>Saccharomycotina</taxon>
        <taxon>Pichiomycetes</taxon>
        <taxon>Pichiales</taxon>
        <taxon>Pichiaceae</taxon>
        <taxon>Ogataea</taxon>
        <taxon>Ogataea/Candida clade</taxon>
    </lineage>
</organism>
<accession>A0A9W6WGF4</accession>
<keyword evidence="6 12" id="KW-1133">Transmembrane helix</keyword>
<evidence type="ECO:0000256" key="4">
    <source>
        <dbReference type="ARBA" id="ARBA00022787"/>
    </source>
</evidence>
<name>A0A9W6WGF4_CANBO</name>
<comment type="subcellular location">
    <subcellularLocation>
        <location evidence="1">Mitochondrion outer membrane</location>
        <topology evidence="1">Single-pass membrane protein</topology>
    </subcellularLocation>
</comment>
<feature type="region of interest" description="Disordered" evidence="11">
    <location>
        <begin position="44"/>
        <end position="85"/>
    </location>
</feature>
<dbReference type="Proteomes" id="UP001165120">
    <property type="component" value="Unassembled WGS sequence"/>
</dbReference>
<comment type="similarity">
    <text evidence="9">Belongs to the Tom70 family.</text>
</comment>
<evidence type="ECO:0000256" key="9">
    <source>
        <dbReference type="ARBA" id="ARBA00038030"/>
    </source>
</evidence>
<dbReference type="GO" id="GO:0030150">
    <property type="term" value="P:protein import into mitochondrial matrix"/>
    <property type="evidence" value="ECO:0007669"/>
    <property type="project" value="TreeGrafter"/>
</dbReference>
<evidence type="ECO:0000256" key="8">
    <source>
        <dbReference type="ARBA" id="ARBA00023136"/>
    </source>
</evidence>
<evidence type="ECO:0000256" key="1">
    <source>
        <dbReference type="ARBA" id="ARBA00004572"/>
    </source>
</evidence>
<evidence type="ECO:0000256" key="10">
    <source>
        <dbReference type="PROSITE-ProRule" id="PRU00339"/>
    </source>
</evidence>
<dbReference type="Pfam" id="PF14559">
    <property type="entry name" value="TPR_19"/>
    <property type="match status" value="1"/>
</dbReference>
<keyword evidence="5 10" id="KW-0802">TPR repeat</keyword>
<evidence type="ECO:0000256" key="11">
    <source>
        <dbReference type="SAM" id="MobiDB-lite"/>
    </source>
</evidence>
<evidence type="ECO:0000256" key="6">
    <source>
        <dbReference type="ARBA" id="ARBA00022989"/>
    </source>
</evidence>
<keyword evidence="4" id="KW-1000">Mitochondrion outer membrane</keyword>
<evidence type="ECO:0000256" key="2">
    <source>
        <dbReference type="ARBA" id="ARBA00022692"/>
    </source>
</evidence>
<dbReference type="GO" id="GO:0008320">
    <property type="term" value="F:protein transmembrane transporter activity"/>
    <property type="evidence" value="ECO:0007669"/>
    <property type="project" value="TreeGrafter"/>
</dbReference>
<keyword evidence="8 12" id="KW-0472">Membrane</keyword>
<dbReference type="Gene3D" id="1.25.40.10">
    <property type="entry name" value="Tetratricopeptide repeat domain"/>
    <property type="match status" value="2"/>
</dbReference>
<keyword evidence="14" id="KW-1185">Reference proteome</keyword>
<dbReference type="SMART" id="SM00028">
    <property type="entry name" value="TPR"/>
    <property type="match status" value="8"/>
</dbReference>
<comment type="caution">
    <text evidence="13">The sequence shown here is derived from an EMBL/GenBank/DDBJ whole genome shotgun (WGS) entry which is preliminary data.</text>
</comment>
<dbReference type="PANTHER" id="PTHR46208">
    <property type="entry name" value="MITOCHONDRIAL IMPORT RECEPTOR SUBUNIT TOM70"/>
    <property type="match status" value="1"/>
</dbReference>
<dbReference type="GO" id="GO:0005741">
    <property type="term" value="C:mitochondrial outer membrane"/>
    <property type="evidence" value="ECO:0007669"/>
    <property type="project" value="UniProtKB-SubCell"/>
</dbReference>
<keyword evidence="7" id="KW-0496">Mitochondrion</keyword>
<dbReference type="SMART" id="SM00671">
    <property type="entry name" value="SEL1"/>
    <property type="match status" value="4"/>
</dbReference>
<evidence type="ECO:0000256" key="12">
    <source>
        <dbReference type="SAM" id="Phobius"/>
    </source>
</evidence>
<feature type="compositionally biased region" description="Basic residues" evidence="11">
    <location>
        <begin position="57"/>
        <end position="69"/>
    </location>
</feature>
<proteinExistence type="inferred from homology"/>